<dbReference type="GO" id="GO:0005886">
    <property type="term" value="C:plasma membrane"/>
    <property type="evidence" value="ECO:0007669"/>
    <property type="project" value="UniProtKB-SubCell"/>
</dbReference>
<keyword evidence="2" id="KW-0813">Transport</keyword>
<reference evidence="9" key="1">
    <citation type="submission" date="2021-01" db="EMBL/GenBank/DDBJ databases">
        <title>Whole genome shotgun sequence of Actinoplanes cyaneus NBRC 14990.</title>
        <authorList>
            <person name="Komaki H."/>
            <person name="Tamura T."/>
        </authorList>
    </citation>
    <scope>NUCLEOTIDE SEQUENCE</scope>
    <source>
        <strain evidence="9">NBRC 14990</strain>
    </source>
</reference>
<feature type="transmembrane region" description="Helical" evidence="7">
    <location>
        <begin position="251"/>
        <end position="274"/>
    </location>
</feature>
<feature type="transmembrane region" description="Helical" evidence="7">
    <location>
        <begin position="351"/>
        <end position="373"/>
    </location>
</feature>
<comment type="caution">
    <text evidence="9">The sequence shown here is derived from an EMBL/GenBank/DDBJ whole genome shotgun (WGS) entry which is preliminary data.</text>
</comment>
<dbReference type="PROSITE" id="PS50850">
    <property type="entry name" value="MFS"/>
    <property type="match status" value="1"/>
</dbReference>
<sequence length="417" mass="43715">MSAAGRWGIPAVRGHGRFVAATGIDSIGTGLVTTFIIIYFVRTTSLSLVTIGGSLSLARLLALPVPLLVGPLIDRFGARRTAAAGNLLVAAGFTGYLAAGHPWQIVAMSFLVQAGQATYWTSSSPLVVLAAAPRDRTRWFGFVHALRNAGLGLGAAAGSLSLGFSGTAGLQAIMAGNAVSCVVAAVLLTRWHPEPGAAGPAATATAVPAGYGTVLRDGRYLLLIGVNVTFVFSALVVNVLLALYIDQGLHRGAWIAGVLLVLNTVQIVLTQTAITRRTERYRPTRVLIAASLVHVVSFVLFAALDVAPGWSVVAGLFLAMAVLTVGESLSAPPTDQLSVDLAPEHLRGRYLAVYQLSWTFGQVTAPLLFSLLFSRGPAVPLLALIAISLASVPLLLLLERTDRRVRAMNRSLVNETS</sequence>
<dbReference type="PANTHER" id="PTHR23517">
    <property type="entry name" value="RESISTANCE PROTEIN MDTM, PUTATIVE-RELATED-RELATED"/>
    <property type="match status" value="1"/>
</dbReference>
<dbReference type="Gene3D" id="1.20.1250.20">
    <property type="entry name" value="MFS general substrate transporter like domains"/>
    <property type="match status" value="1"/>
</dbReference>
<dbReference type="Pfam" id="PF07690">
    <property type="entry name" value="MFS_1"/>
    <property type="match status" value="1"/>
</dbReference>
<dbReference type="EMBL" id="BOMH01000068">
    <property type="protein sequence ID" value="GID69841.1"/>
    <property type="molecule type" value="Genomic_DNA"/>
</dbReference>
<dbReference type="PANTHER" id="PTHR23517:SF2">
    <property type="entry name" value="MULTIDRUG RESISTANCE PROTEIN MDTH"/>
    <property type="match status" value="1"/>
</dbReference>
<dbReference type="InterPro" id="IPR020846">
    <property type="entry name" value="MFS_dom"/>
</dbReference>
<evidence type="ECO:0000256" key="7">
    <source>
        <dbReference type="SAM" id="Phobius"/>
    </source>
</evidence>
<keyword evidence="10" id="KW-1185">Reference proteome</keyword>
<feature type="transmembrane region" description="Helical" evidence="7">
    <location>
        <begin position="286"/>
        <end position="304"/>
    </location>
</feature>
<dbReference type="GO" id="GO:0022857">
    <property type="term" value="F:transmembrane transporter activity"/>
    <property type="evidence" value="ECO:0007669"/>
    <property type="project" value="InterPro"/>
</dbReference>
<dbReference type="Proteomes" id="UP000619479">
    <property type="component" value="Unassembled WGS sequence"/>
</dbReference>
<evidence type="ECO:0000313" key="10">
    <source>
        <dbReference type="Proteomes" id="UP000619479"/>
    </source>
</evidence>
<feature type="transmembrane region" description="Helical" evidence="7">
    <location>
        <begin position="379"/>
        <end position="398"/>
    </location>
</feature>
<gene>
    <name evidence="9" type="ORF">Acy02nite_77220</name>
</gene>
<comment type="subcellular location">
    <subcellularLocation>
        <location evidence="1">Cell membrane</location>
        <topology evidence="1">Multi-pass membrane protein</topology>
    </subcellularLocation>
</comment>
<dbReference type="SUPFAM" id="SSF103473">
    <property type="entry name" value="MFS general substrate transporter"/>
    <property type="match status" value="1"/>
</dbReference>
<dbReference type="AlphaFoldDB" id="A0A919IRE8"/>
<organism evidence="9 10">
    <name type="scientific">Actinoplanes cyaneus</name>
    <dbReference type="NCBI Taxonomy" id="52696"/>
    <lineage>
        <taxon>Bacteria</taxon>
        <taxon>Bacillati</taxon>
        <taxon>Actinomycetota</taxon>
        <taxon>Actinomycetes</taxon>
        <taxon>Micromonosporales</taxon>
        <taxon>Micromonosporaceae</taxon>
        <taxon>Actinoplanes</taxon>
    </lineage>
</organism>
<feature type="domain" description="Major facilitator superfamily (MFS) profile" evidence="8">
    <location>
        <begin position="9"/>
        <end position="403"/>
    </location>
</feature>
<evidence type="ECO:0000256" key="6">
    <source>
        <dbReference type="ARBA" id="ARBA00023136"/>
    </source>
</evidence>
<evidence type="ECO:0000313" key="9">
    <source>
        <dbReference type="EMBL" id="GID69841.1"/>
    </source>
</evidence>
<feature type="transmembrane region" description="Helical" evidence="7">
    <location>
        <begin position="81"/>
        <end position="99"/>
    </location>
</feature>
<dbReference type="RefSeq" id="WP_203752784.1">
    <property type="nucleotide sequence ID" value="NZ_BAAAUC010000024.1"/>
</dbReference>
<feature type="transmembrane region" description="Helical" evidence="7">
    <location>
        <begin position="220"/>
        <end position="245"/>
    </location>
</feature>
<feature type="transmembrane region" description="Helical" evidence="7">
    <location>
        <begin position="18"/>
        <end position="40"/>
    </location>
</feature>
<feature type="transmembrane region" description="Helical" evidence="7">
    <location>
        <begin position="310"/>
        <end position="330"/>
    </location>
</feature>
<accession>A0A919IRE8</accession>
<dbReference type="InterPro" id="IPR011701">
    <property type="entry name" value="MFS"/>
</dbReference>
<name>A0A919IRE8_9ACTN</name>
<proteinExistence type="predicted"/>
<evidence type="ECO:0000256" key="5">
    <source>
        <dbReference type="ARBA" id="ARBA00022989"/>
    </source>
</evidence>
<keyword evidence="3" id="KW-1003">Cell membrane</keyword>
<keyword evidence="5 7" id="KW-1133">Transmembrane helix</keyword>
<evidence type="ECO:0000256" key="1">
    <source>
        <dbReference type="ARBA" id="ARBA00004651"/>
    </source>
</evidence>
<feature type="transmembrane region" description="Helical" evidence="7">
    <location>
        <begin position="168"/>
        <end position="188"/>
    </location>
</feature>
<evidence type="ECO:0000256" key="3">
    <source>
        <dbReference type="ARBA" id="ARBA00022475"/>
    </source>
</evidence>
<evidence type="ECO:0000256" key="2">
    <source>
        <dbReference type="ARBA" id="ARBA00022448"/>
    </source>
</evidence>
<keyword evidence="6 7" id="KW-0472">Membrane</keyword>
<feature type="transmembrane region" description="Helical" evidence="7">
    <location>
        <begin position="46"/>
        <end position="69"/>
    </location>
</feature>
<dbReference type="InterPro" id="IPR050171">
    <property type="entry name" value="MFS_Transporters"/>
</dbReference>
<dbReference type="InterPro" id="IPR036259">
    <property type="entry name" value="MFS_trans_sf"/>
</dbReference>
<protein>
    <submittedName>
        <fullName evidence="9">MFS transporter</fullName>
    </submittedName>
</protein>
<keyword evidence="4 7" id="KW-0812">Transmembrane</keyword>
<evidence type="ECO:0000259" key="8">
    <source>
        <dbReference type="PROSITE" id="PS50850"/>
    </source>
</evidence>
<evidence type="ECO:0000256" key="4">
    <source>
        <dbReference type="ARBA" id="ARBA00022692"/>
    </source>
</evidence>